<feature type="chain" id="PRO_5029588983" description="CUB domain-containing protein" evidence="2">
    <location>
        <begin position="21"/>
        <end position="141"/>
    </location>
</feature>
<feature type="signal peptide" evidence="2">
    <location>
        <begin position="1"/>
        <end position="20"/>
    </location>
</feature>
<keyword evidence="1" id="KW-1015">Disulfide bond</keyword>
<organism evidence="4 5">
    <name type="scientific">Strongylocentrotus purpuratus</name>
    <name type="common">Purple sea urchin</name>
    <dbReference type="NCBI Taxonomy" id="7668"/>
    <lineage>
        <taxon>Eukaryota</taxon>
        <taxon>Metazoa</taxon>
        <taxon>Echinodermata</taxon>
        <taxon>Eleutherozoa</taxon>
        <taxon>Echinozoa</taxon>
        <taxon>Echinoidea</taxon>
        <taxon>Euechinoidea</taxon>
        <taxon>Echinacea</taxon>
        <taxon>Camarodonta</taxon>
        <taxon>Echinidea</taxon>
        <taxon>Strongylocentrotidae</taxon>
        <taxon>Strongylocentrotus</taxon>
    </lineage>
</organism>
<reference evidence="5" key="1">
    <citation type="submission" date="2015-02" db="EMBL/GenBank/DDBJ databases">
        <title>Genome sequencing for Strongylocentrotus purpuratus.</title>
        <authorList>
            <person name="Murali S."/>
            <person name="Liu Y."/>
            <person name="Vee V."/>
            <person name="English A."/>
            <person name="Wang M."/>
            <person name="Skinner E."/>
            <person name="Han Y."/>
            <person name="Muzny D.M."/>
            <person name="Worley K.C."/>
            <person name="Gibbs R.A."/>
        </authorList>
    </citation>
    <scope>NUCLEOTIDE SEQUENCE</scope>
</reference>
<evidence type="ECO:0000313" key="4">
    <source>
        <dbReference type="EnsemblMetazoa" id="XP_030841895"/>
    </source>
</evidence>
<dbReference type="InterPro" id="IPR035914">
    <property type="entry name" value="Sperma_CUB_dom_sf"/>
</dbReference>
<protein>
    <recommendedName>
        <fullName evidence="3">CUB domain-containing protein</fullName>
    </recommendedName>
</protein>
<name>A0A7M7NXA5_STRPU</name>
<evidence type="ECO:0000259" key="3">
    <source>
        <dbReference type="Pfam" id="PF00431"/>
    </source>
</evidence>
<dbReference type="Gene3D" id="2.60.120.290">
    <property type="entry name" value="Spermadhesin, CUB domain"/>
    <property type="match status" value="1"/>
</dbReference>
<dbReference type="KEGG" id="spu:105443842"/>
<sequence>MELTSFLLCVFILNASGSLGLHTNYDGTYITTLVSPDHPGIYPSDTQIEWNVVTDPDQMVVIDVKILDIEHIWDTVHIHHVSTDGMTATNLSLASSSVTSLILPGGSTVVSFCSDVIEQRQGFVMEFTSYDCDTLIYGHST</sequence>
<dbReference type="SUPFAM" id="SSF49854">
    <property type="entry name" value="Spermadhesin, CUB domain"/>
    <property type="match status" value="1"/>
</dbReference>
<dbReference type="Pfam" id="PF00431">
    <property type="entry name" value="CUB"/>
    <property type="match status" value="1"/>
</dbReference>
<keyword evidence="5" id="KW-1185">Reference proteome</keyword>
<dbReference type="InterPro" id="IPR000859">
    <property type="entry name" value="CUB_dom"/>
</dbReference>
<evidence type="ECO:0000313" key="5">
    <source>
        <dbReference type="Proteomes" id="UP000007110"/>
    </source>
</evidence>
<reference evidence="4" key="2">
    <citation type="submission" date="2021-01" db="UniProtKB">
        <authorList>
            <consortium name="EnsemblMetazoa"/>
        </authorList>
    </citation>
    <scope>IDENTIFICATION</scope>
</reference>
<dbReference type="Proteomes" id="UP000007110">
    <property type="component" value="Unassembled WGS sequence"/>
</dbReference>
<evidence type="ECO:0000256" key="1">
    <source>
        <dbReference type="ARBA" id="ARBA00023157"/>
    </source>
</evidence>
<dbReference type="GeneID" id="105443842"/>
<dbReference type="AlphaFoldDB" id="A0A7M7NXA5"/>
<feature type="domain" description="CUB" evidence="3">
    <location>
        <begin position="31"/>
        <end position="127"/>
    </location>
</feature>
<proteinExistence type="predicted"/>
<accession>A0A7M7NXA5</accession>
<dbReference type="InParanoid" id="A0A7M7NXA5"/>
<evidence type="ECO:0000256" key="2">
    <source>
        <dbReference type="SAM" id="SignalP"/>
    </source>
</evidence>
<dbReference type="RefSeq" id="XP_030841895.1">
    <property type="nucleotide sequence ID" value="XM_030986035.1"/>
</dbReference>
<dbReference type="EnsemblMetazoa" id="XM_030986035">
    <property type="protein sequence ID" value="XP_030841895"/>
    <property type="gene ID" value="LOC105443842"/>
</dbReference>
<keyword evidence="2" id="KW-0732">Signal</keyword>